<dbReference type="PANTHER" id="PTHR16505:SF8">
    <property type="entry name" value="PROTEIN LZIC"/>
    <property type="match status" value="1"/>
</dbReference>
<accession>A0A7S2BKW7</accession>
<protein>
    <submittedName>
        <fullName evidence="1">Uncharacterized protein</fullName>
    </submittedName>
</protein>
<dbReference type="AlphaFoldDB" id="A0A7S2BKW7"/>
<gene>
    <name evidence="1" type="ORF">DSPE1174_LOCUS8357</name>
</gene>
<name>A0A7S2BKW7_9STRA</name>
<organism evidence="1">
    <name type="scientific">Octactis speculum</name>
    <dbReference type="NCBI Taxonomy" id="3111310"/>
    <lineage>
        <taxon>Eukaryota</taxon>
        <taxon>Sar</taxon>
        <taxon>Stramenopiles</taxon>
        <taxon>Ochrophyta</taxon>
        <taxon>Dictyochophyceae</taxon>
        <taxon>Dictyochales</taxon>
        <taxon>Dictyochaceae</taxon>
        <taxon>Octactis</taxon>
    </lineage>
</organism>
<dbReference type="InterPro" id="IPR040065">
    <property type="entry name" value="LZIC"/>
</dbReference>
<dbReference type="EMBL" id="HBGS01015950">
    <property type="protein sequence ID" value="CAD9400037.1"/>
    <property type="molecule type" value="Transcribed_RNA"/>
</dbReference>
<reference evidence="1" key="1">
    <citation type="submission" date="2021-01" db="EMBL/GenBank/DDBJ databases">
        <authorList>
            <person name="Corre E."/>
            <person name="Pelletier E."/>
            <person name="Niang G."/>
            <person name="Scheremetjew M."/>
            <person name="Finn R."/>
            <person name="Kale V."/>
            <person name="Holt S."/>
            <person name="Cochrane G."/>
            <person name="Meng A."/>
            <person name="Brown T."/>
            <person name="Cohen L."/>
        </authorList>
    </citation>
    <scope>NUCLEOTIDE SEQUENCE</scope>
    <source>
        <strain evidence="1">CCMP1381</strain>
    </source>
</reference>
<sequence length="110" mass="12340">MQAAIKSAFKMDQNAIKMFTNQEPSTFRTRLSQLQTDWRANRLAWKDYDTQSREIVSALSAMGSPLTRDELAILHRVQAIEFTEASSCIGESMEAGLRAVAADNIRTSEL</sequence>
<evidence type="ECO:0000313" key="1">
    <source>
        <dbReference type="EMBL" id="CAD9400037.1"/>
    </source>
</evidence>
<proteinExistence type="predicted"/>
<dbReference type="PANTHER" id="PTHR16505">
    <property type="entry name" value="PROTEIN LZIC"/>
    <property type="match status" value="1"/>
</dbReference>